<feature type="domain" description="Calcineurin-like phosphoesterase" evidence="8">
    <location>
        <begin position="3"/>
        <end position="229"/>
    </location>
</feature>
<protein>
    <recommendedName>
        <fullName evidence="3 7">Nuclease SbcCD subunit D</fullName>
    </recommendedName>
</protein>
<comment type="function">
    <text evidence="7">SbcCD cleaves DNA hairpin structures. These structures can inhibit DNA replication and are intermediates in certain DNA recombination reactions. The complex acts as a 3'-&gt;5' double strand exonuclease that can open hairpins. It also has a 5' single-strand endonuclease activity.</text>
</comment>
<name>A0A1M4SIB0_9BACE</name>
<evidence type="ECO:0000259" key="9">
    <source>
        <dbReference type="Pfam" id="PF12320"/>
    </source>
</evidence>
<dbReference type="NCBIfam" id="TIGR00619">
    <property type="entry name" value="sbcd"/>
    <property type="match status" value="1"/>
</dbReference>
<dbReference type="PANTHER" id="PTHR30337">
    <property type="entry name" value="COMPONENT OF ATP-DEPENDENT DSDNA EXONUCLEASE"/>
    <property type="match status" value="1"/>
</dbReference>
<evidence type="ECO:0000256" key="1">
    <source>
        <dbReference type="ARBA" id="ARBA00010555"/>
    </source>
</evidence>
<keyword evidence="7" id="KW-0235">DNA replication</keyword>
<dbReference type="GO" id="GO:0006260">
    <property type="term" value="P:DNA replication"/>
    <property type="evidence" value="ECO:0007669"/>
    <property type="project" value="UniProtKB-KW"/>
</dbReference>
<keyword evidence="5 7" id="KW-0378">Hydrolase</keyword>
<proteinExistence type="inferred from homology"/>
<dbReference type="EMBL" id="FQTV01000001">
    <property type="protein sequence ID" value="SHE32004.1"/>
    <property type="molecule type" value="Genomic_DNA"/>
</dbReference>
<comment type="similarity">
    <text evidence="1 7">Belongs to the SbcD family.</text>
</comment>
<feature type="domain" description="Nuclease SbcCD subunit D C-terminal" evidence="9">
    <location>
        <begin position="285"/>
        <end position="381"/>
    </location>
</feature>
<dbReference type="Pfam" id="PF00149">
    <property type="entry name" value="Metallophos"/>
    <property type="match status" value="1"/>
</dbReference>
<sequence length="409" mass="45792">MIKLLHTADWHIGQTFFDYPRKAEHLHFLGWLRDQIRQQGVDVLLIAGDVFDTPNPSADSQKMFYKFLREITTDNSALQVVVIAGNHDSAARLEAPNPLLEEMNITIKGIVKRTADGLIDYQRLIVPLTKDGEVAAWCMAVPYLRQGDYPEAESYPLGVKAMYEALLQEVLKVRQPNQAIVAMGHLHAAGGIVSENDRSERTIVGGEECVSPDAFSNEIVYTALGHLHRGQQVCGREEVRYAGAPLPMSFAEKNYKQSVALVEIEGAAVTKIEKLLYDAPVKVLSIPNEAKPLEEVLEEIDKLPEGEITETSPYLEVKVLITEPEPSLRNRIEEALKTKSVRLARLGAVQVGRDAESKTFTYEELQAITPMEIARMEFEKQFGGEEMPETMKNLLQSVIQEIEHEDISN</sequence>
<organism evidence="10 11">
    <name type="scientific">Bacteroides luti</name>
    <dbReference type="NCBI Taxonomy" id="1297750"/>
    <lineage>
        <taxon>Bacteria</taxon>
        <taxon>Pseudomonadati</taxon>
        <taxon>Bacteroidota</taxon>
        <taxon>Bacteroidia</taxon>
        <taxon>Bacteroidales</taxon>
        <taxon>Bacteroidaceae</taxon>
        <taxon>Bacteroides</taxon>
    </lineage>
</organism>
<dbReference type="Gene3D" id="3.60.21.10">
    <property type="match status" value="1"/>
</dbReference>
<dbReference type="Proteomes" id="UP000184509">
    <property type="component" value="Unassembled WGS sequence"/>
</dbReference>
<evidence type="ECO:0000256" key="3">
    <source>
        <dbReference type="ARBA" id="ARBA00013365"/>
    </source>
</evidence>
<dbReference type="STRING" id="1297750.SAMN05444405_101110"/>
<keyword evidence="11" id="KW-1185">Reference proteome</keyword>
<dbReference type="GO" id="GO:0006310">
    <property type="term" value="P:DNA recombination"/>
    <property type="evidence" value="ECO:0007669"/>
    <property type="project" value="UniProtKB-KW"/>
</dbReference>
<evidence type="ECO:0000256" key="7">
    <source>
        <dbReference type="RuleBase" id="RU363069"/>
    </source>
</evidence>
<evidence type="ECO:0000313" key="10">
    <source>
        <dbReference type="EMBL" id="SHE32004.1"/>
    </source>
</evidence>
<dbReference type="AlphaFoldDB" id="A0A1M4SIB0"/>
<dbReference type="PANTHER" id="PTHR30337:SF0">
    <property type="entry name" value="NUCLEASE SBCCD SUBUNIT D"/>
    <property type="match status" value="1"/>
</dbReference>
<dbReference type="InterPro" id="IPR026843">
    <property type="entry name" value="SbcD_C"/>
</dbReference>
<evidence type="ECO:0000256" key="4">
    <source>
        <dbReference type="ARBA" id="ARBA00022722"/>
    </source>
</evidence>
<dbReference type="InterPro" id="IPR050535">
    <property type="entry name" value="DNA_Repair-Maintenance_Comp"/>
</dbReference>
<evidence type="ECO:0000256" key="6">
    <source>
        <dbReference type="ARBA" id="ARBA00022839"/>
    </source>
</evidence>
<gene>
    <name evidence="7" type="primary">sbcD</name>
    <name evidence="10" type="ORF">SAMN05444405_101110</name>
</gene>
<dbReference type="OrthoDB" id="9773856at2"/>
<evidence type="ECO:0000256" key="2">
    <source>
        <dbReference type="ARBA" id="ARBA00011322"/>
    </source>
</evidence>
<dbReference type="RefSeq" id="WP_073398571.1">
    <property type="nucleotide sequence ID" value="NZ_FQTV01000001.1"/>
</dbReference>
<keyword evidence="7" id="KW-0233">DNA recombination</keyword>
<keyword evidence="4 7" id="KW-0540">Nuclease</keyword>
<dbReference type="InterPro" id="IPR029052">
    <property type="entry name" value="Metallo-depent_PP-like"/>
</dbReference>
<accession>A0A1M4SIB0</accession>
<evidence type="ECO:0000313" key="11">
    <source>
        <dbReference type="Proteomes" id="UP000184509"/>
    </source>
</evidence>
<dbReference type="SUPFAM" id="SSF56300">
    <property type="entry name" value="Metallo-dependent phosphatases"/>
    <property type="match status" value="1"/>
</dbReference>
<dbReference type="GO" id="GO:0004519">
    <property type="term" value="F:endonuclease activity"/>
    <property type="evidence" value="ECO:0007669"/>
    <property type="project" value="UniProtKB-KW"/>
</dbReference>
<evidence type="ECO:0000259" key="8">
    <source>
        <dbReference type="Pfam" id="PF00149"/>
    </source>
</evidence>
<dbReference type="GO" id="GO:0008408">
    <property type="term" value="F:3'-5' exonuclease activity"/>
    <property type="evidence" value="ECO:0007669"/>
    <property type="project" value="InterPro"/>
</dbReference>
<dbReference type="InterPro" id="IPR004593">
    <property type="entry name" value="SbcD"/>
</dbReference>
<keyword evidence="6 7" id="KW-0269">Exonuclease</keyword>
<dbReference type="InterPro" id="IPR041796">
    <property type="entry name" value="Mre11_N"/>
</dbReference>
<keyword evidence="7" id="KW-0255">Endonuclease</keyword>
<dbReference type="Pfam" id="PF12320">
    <property type="entry name" value="SbcD_C"/>
    <property type="match status" value="1"/>
</dbReference>
<comment type="subunit">
    <text evidence="2 7">Heterodimer of SbcC and SbcD.</text>
</comment>
<dbReference type="InterPro" id="IPR004843">
    <property type="entry name" value="Calcineurin-like_PHP"/>
</dbReference>
<dbReference type="CDD" id="cd00840">
    <property type="entry name" value="MPP_Mre11_N"/>
    <property type="match status" value="1"/>
</dbReference>
<reference evidence="10 11" key="1">
    <citation type="submission" date="2016-11" db="EMBL/GenBank/DDBJ databases">
        <authorList>
            <person name="Jaros S."/>
            <person name="Januszkiewicz K."/>
            <person name="Wedrychowicz H."/>
        </authorList>
    </citation>
    <scope>NUCLEOTIDE SEQUENCE [LARGE SCALE GENOMIC DNA]</scope>
    <source>
        <strain evidence="10 11">DSM 26991</strain>
    </source>
</reference>
<evidence type="ECO:0000256" key="5">
    <source>
        <dbReference type="ARBA" id="ARBA00022801"/>
    </source>
</evidence>